<accession>A0A2P2PGA2</accession>
<organism evidence="2">
    <name type="scientific">Rhizophora mucronata</name>
    <name type="common">Asiatic mangrove</name>
    <dbReference type="NCBI Taxonomy" id="61149"/>
    <lineage>
        <taxon>Eukaryota</taxon>
        <taxon>Viridiplantae</taxon>
        <taxon>Streptophyta</taxon>
        <taxon>Embryophyta</taxon>
        <taxon>Tracheophyta</taxon>
        <taxon>Spermatophyta</taxon>
        <taxon>Magnoliopsida</taxon>
        <taxon>eudicotyledons</taxon>
        <taxon>Gunneridae</taxon>
        <taxon>Pentapetalae</taxon>
        <taxon>rosids</taxon>
        <taxon>fabids</taxon>
        <taxon>Malpighiales</taxon>
        <taxon>Rhizophoraceae</taxon>
        <taxon>Rhizophora</taxon>
    </lineage>
</organism>
<evidence type="ECO:0000313" key="2">
    <source>
        <dbReference type="EMBL" id="MBX53699.1"/>
    </source>
</evidence>
<proteinExistence type="predicted"/>
<reference evidence="2" key="1">
    <citation type="submission" date="2018-02" db="EMBL/GenBank/DDBJ databases">
        <title>Rhizophora mucronata_Transcriptome.</title>
        <authorList>
            <person name="Meera S.P."/>
            <person name="Sreeshan A."/>
            <person name="Augustine A."/>
        </authorList>
    </citation>
    <scope>NUCLEOTIDE SEQUENCE</scope>
    <source>
        <tissue evidence="2">Leaf</tissue>
    </source>
</reference>
<evidence type="ECO:0000256" key="1">
    <source>
        <dbReference type="SAM" id="MobiDB-lite"/>
    </source>
</evidence>
<dbReference type="AlphaFoldDB" id="A0A2P2PGA2"/>
<name>A0A2P2PGA2_RHIMU</name>
<dbReference type="EMBL" id="GGEC01073215">
    <property type="protein sequence ID" value="MBX53699.1"/>
    <property type="molecule type" value="Transcribed_RNA"/>
</dbReference>
<protein>
    <submittedName>
        <fullName evidence="2">Uncharacterized protein</fullName>
    </submittedName>
</protein>
<feature type="region of interest" description="Disordered" evidence="1">
    <location>
        <begin position="1"/>
        <end position="37"/>
    </location>
</feature>
<feature type="compositionally biased region" description="Basic residues" evidence="1">
    <location>
        <begin position="1"/>
        <end position="17"/>
    </location>
</feature>
<sequence length="37" mass="4747">MLQKREKPRKKKKKQQRKKIENSFRIQRCKLREHARL</sequence>